<dbReference type="EMBL" id="RXWV01000023">
    <property type="protein sequence ID" value="RTX73868.1"/>
    <property type="molecule type" value="Genomic_DNA"/>
</dbReference>
<feature type="compositionally biased region" description="Basic and acidic residues" evidence="1">
    <location>
        <begin position="151"/>
        <end position="161"/>
    </location>
</feature>
<evidence type="ECO:0000313" key="2">
    <source>
        <dbReference type="EMBL" id="RTX73868.1"/>
    </source>
</evidence>
<proteinExistence type="predicted"/>
<gene>
    <name evidence="2" type="ORF">CD117_04580</name>
</gene>
<evidence type="ECO:0000313" key="3">
    <source>
        <dbReference type="Proteomes" id="UP000274792"/>
    </source>
</evidence>
<feature type="compositionally biased region" description="Polar residues" evidence="1">
    <location>
        <begin position="224"/>
        <end position="240"/>
    </location>
</feature>
<feature type="compositionally biased region" description="Basic and acidic residues" evidence="1">
    <location>
        <begin position="180"/>
        <end position="210"/>
    </location>
</feature>
<feature type="compositionally biased region" description="Polar residues" evidence="1">
    <location>
        <begin position="163"/>
        <end position="179"/>
    </location>
</feature>
<evidence type="ECO:0008006" key="4">
    <source>
        <dbReference type="Google" id="ProtNLM"/>
    </source>
</evidence>
<evidence type="ECO:0000256" key="1">
    <source>
        <dbReference type="SAM" id="MobiDB-lite"/>
    </source>
</evidence>
<dbReference type="RefSeq" id="WP_126476912.1">
    <property type="nucleotide sequence ID" value="NZ_RXWV01000023.1"/>
</dbReference>
<protein>
    <recommendedName>
        <fullName evidence="4">Gram-positive cocci surface proteins LPxTG domain-containing protein</fullName>
    </recommendedName>
</protein>
<feature type="compositionally biased region" description="Basic and acidic residues" evidence="1">
    <location>
        <begin position="250"/>
        <end position="288"/>
    </location>
</feature>
<feature type="region of interest" description="Disordered" evidence="1">
    <location>
        <begin position="124"/>
        <end position="290"/>
    </location>
</feature>
<reference evidence="2 3" key="1">
    <citation type="submission" date="2018-10" db="EMBL/GenBank/DDBJ databases">
        <title>A collection Staphylococci species genome sequencing.</title>
        <authorList>
            <person name="Cole K."/>
        </authorList>
    </citation>
    <scope>NUCLEOTIDE SEQUENCE [LARGE SCALE GENOMIC DNA]</scope>
    <source>
        <strain evidence="3">NCTC 12218</strain>
    </source>
</reference>
<sequence length="318" mass="35761">MLMKILLSTLLCTTLTTPLIGKVNAEEVKQDKPVKYVFHNGGNSGVIINLDGSMTIPDPNGDHWDVVGMPVDLYVKKNGVDTDELTPKYKHIWDQWAYYDFYASKGRTADLFVGEHPRPLDGEIFVPKYDNTSDNTKVDDKIDNQNNVNDKNNDKKDEPKNDQTVPNKNTTDNQSMTEQPKQDVPAKVEQPAKVDKNSDTHSNVVDKKDTANQNKANTNKDNKAISNNKSNDQNKVAMNNQKSDPQSSDSSKKVDMKKEDNNKDVKAKATDNKAKSDKQQKELPKTGESDSTWLRNGLVILSALIFLGIYRLSRKYEV</sequence>
<comment type="caution">
    <text evidence="2">The sequence shown here is derived from an EMBL/GenBank/DDBJ whole genome shotgun (WGS) entry which is preliminary data.</text>
</comment>
<accession>A0AAJ4SIW4</accession>
<name>A0AAJ4SIW4_MAMSC</name>
<dbReference type="AlphaFoldDB" id="A0AAJ4SIW4"/>
<organism evidence="2 3">
    <name type="scientific">Mammaliicoccus sciuri</name>
    <name type="common">Staphylococcus sciuri</name>
    <dbReference type="NCBI Taxonomy" id="1296"/>
    <lineage>
        <taxon>Bacteria</taxon>
        <taxon>Bacillati</taxon>
        <taxon>Bacillota</taxon>
        <taxon>Bacilli</taxon>
        <taxon>Bacillales</taxon>
        <taxon>Staphylococcaceae</taxon>
        <taxon>Mammaliicoccus</taxon>
    </lineage>
</organism>
<dbReference type="Proteomes" id="UP000274792">
    <property type="component" value="Unassembled WGS sequence"/>
</dbReference>